<feature type="region of interest" description="Disordered" evidence="1">
    <location>
        <begin position="395"/>
        <end position="428"/>
    </location>
</feature>
<dbReference type="InterPro" id="IPR052173">
    <property type="entry name" value="Beta-lactam_resp_regulator"/>
</dbReference>
<evidence type="ECO:0000313" key="4">
    <source>
        <dbReference type="EMBL" id="GAA4026211.1"/>
    </source>
</evidence>
<sequence length="595" mass="62261">MEQLIAFALKSLLIAGVTLGLLHLLRHRSASERSMVAHFGLLALLLLPIGSMFLPQLVVHQTFTAPAAGTVTAPTIAETAAVMATSPAPLTPAESFALTDLWPLAYGLPVAVLLAITFLAVLRLLTLRARSSVLLEPTWLTALAQAQHRMDFKHGTALLTSKDLKSPISWGVMSPVILLNEEALEAKGEAEAIIAHELAHVRGMDWAKLLLARAVSAIHWFNPLVWILAREAHQLREETADDAVLAADVAGPDYAQLLVGVARHECRGLLIGAHGVAPSKSSLSRRVRRVLDGSLPRTPAARGFAAGIALGVVGTAAPLAALTLSPAQGTAADQRYAVSAPAPQQSLPAVVARSVAGAAAITSQAVAANVSAAITGKAAPSADLERQLKTQIAQELAAAEAPEPPEVAYGGPLPPRAPRTPRSPKQAELDRAVDQAVANRALGVTAQYAAEIRAAVPGVTIADDDMLALKAVGVSPQWLAEMRRAGYSVRDVDDLAGARAVGVSPAYVADLASAGIRNVGLEDLTAMRALGVTGAYVRQLRASGQTNLTPDRIVTLRANGFAAEALRWGHKPPRAPKTPEPPEAPEPDEPDEPGN</sequence>
<feature type="compositionally biased region" description="Acidic residues" evidence="1">
    <location>
        <begin position="583"/>
        <end position="595"/>
    </location>
</feature>
<feature type="transmembrane region" description="Helical" evidence="2">
    <location>
        <begin position="104"/>
        <end position="125"/>
    </location>
</feature>
<evidence type="ECO:0000259" key="3">
    <source>
        <dbReference type="Pfam" id="PF05569"/>
    </source>
</evidence>
<keyword evidence="2" id="KW-0812">Transmembrane</keyword>
<comment type="caution">
    <text evidence="4">The sequence shown here is derived from an EMBL/GenBank/DDBJ whole genome shotgun (WGS) entry which is preliminary data.</text>
</comment>
<evidence type="ECO:0000256" key="1">
    <source>
        <dbReference type="SAM" id="MobiDB-lite"/>
    </source>
</evidence>
<dbReference type="Pfam" id="PF05569">
    <property type="entry name" value="Peptidase_M56"/>
    <property type="match status" value="1"/>
</dbReference>
<keyword evidence="2" id="KW-0472">Membrane</keyword>
<keyword evidence="5" id="KW-1185">Reference proteome</keyword>
<protein>
    <recommendedName>
        <fullName evidence="3">Peptidase M56 domain-containing protein</fullName>
    </recommendedName>
</protein>
<dbReference type="PANTHER" id="PTHR34978">
    <property type="entry name" value="POSSIBLE SENSOR-TRANSDUCER PROTEIN BLAR"/>
    <property type="match status" value="1"/>
</dbReference>
<evidence type="ECO:0000313" key="5">
    <source>
        <dbReference type="Proteomes" id="UP001424459"/>
    </source>
</evidence>
<evidence type="ECO:0000256" key="2">
    <source>
        <dbReference type="SAM" id="Phobius"/>
    </source>
</evidence>
<organism evidence="4 5">
    <name type="scientific">Sphingomonas rosea</name>
    <dbReference type="NCBI Taxonomy" id="335605"/>
    <lineage>
        <taxon>Bacteria</taxon>
        <taxon>Pseudomonadati</taxon>
        <taxon>Pseudomonadota</taxon>
        <taxon>Alphaproteobacteria</taxon>
        <taxon>Sphingomonadales</taxon>
        <taxon>Sphingomonadaceae</taxon>
        <taxon>Sphingomonas</taxon>
    </lineage>
</organism>
<dbReference type="EMBL" id="BAABBR010000001">
    <property type="protein sequence ID" value="GAA4026211.1"/>
    <property type="molecule type" value="Genomic_DNA"/>
</dbReference>
<gene>
    <name evidence="4" type="ORF">GCM10022281_00980</name>
</gene>
<feature type="region of interest" description="Disordered" evidence="1">
    <location>
        <begin position="565"/>
        <end position="595"/>
    </location>
</feature>
<dbReference type="Proteomes" id="UP001424459">
    <property type="component" value="Unassembled WGS sequence"/>
</dbReference>
<feature type="domain" description="Peptidase M56" evidence="3">
    <location>
        <begin position="20"/>
        <end position="288"/>
    </location>
</feature>
<feature type="transmembrane region" description="Helical" evidence="2">
    <location>
        <begin position="6"/>
        <end position="24"/>
    </location>
</feature>
<proteinExistence type="predicted"/>
<dbReference type="RefSeq" id="WP_344694992.1">
    <property type="nucleotide sequence ID" value="NZ_BAABBR010000001.1"/>
</dbReference>
<keyword evidence="2" id="KW-1133">Transmembrane helix</keyword>
<reference evidence="5" key="1">
    <citation type="journal article" date="2019" name="Int. J. Syst. Evol. Microbiol.">
        <title>The Global Catalogue of Microorganisms (GCM) 10K type strain sequencing project: providing services to taxonomists for standard genome sequencing and annotation.</title>
        <authorList>
            <consortium name="The Broad Institute Genomics Platform"/>
            <consortium name="The Broad Institute Genome Sequencing Center for Infectious Disease"/>
            <person name="Wu L."/>
            <person name="Ma J."/>
        </authorList>
    </citation>
    <scope>NUCLEOTIDE SEQUENCE [LARGE SCALE GENOMIC DNA]</scope>
    <source>
        <strain evidence="5">JCM 17564</strain>
    </source>
</reference>
<accession>A0ABP7TH05</accession>
<dbReference type="CDD" id="cd07341">
    <property type="entry name" value="M56_BlaR1_MecR1_like"/>
    <property type="match status" value="1"/>
</dbReference>
<name>A0ABP7TH05_9SPHN</name>
<dbReference type="InterPro" id="IPR008756">
    <property type="entry name" value="Peptidase_M56"/>
</dbReference>
<dbReference type="PANTHER" id="PTHR34978:SF3">
    <property type="entry name" value="SLR0241 PROTEIN"/>
    <property type="match status" value="1"/>
</dbReference>
<feature type="transmembrane region" description="Helical" evidence="2">
    <location>
        <begin position="36"/>
        <end position="54"/>
    </location>
</feature>